<evidence type="ECO:0000313" key="3">
    <source>
        <dbReference type="Proteomes" id="UP001605036"/>
    </source>
</evidence>
<accession>A0ABD1XQM9</accession>
<protein>
    <recommendedName>
        <fullName evidence="4">Altered inheritance of mitochondria protein 24, mitochondrial</fullName>
    </recommendedName>
</protein>
<evidence type="ECO:0008006" key="4">
    <source>
        <dbReference type="Google" id="ProtNLM"/>
    </source>
</evidence>
<evidence type="ECO:0000313" key="2">
    <source>
        <dbReference type="EMBL" id="KAL2611226.1"/>
    </source>
</evidence>
<name>A0ABD1XQM9_9MARC</name>
<dbReference type="Pfam" id="PF01987">
    <property type="entry name" value="AIM24"/>
    <property type="match status" value="1"/>
</dbReference>
<dbReference type="PANTHER" id="PTHR38074:SF1">
    <property type="entry name" value="ALTERED INHERITANCE OF MITOCHONDRIA PROTEIN 24, MITOCHONDRIAL"/>
    <property type="match status" value="1"/>
</dbReference>
<dbReference type="InterPro" id="IPR016031">
    <property type="entry name" value="Trp_RNA-bd_attenuator-like_dom"/>
</dbReference>
<organism evidence="2 3">
    <name type="scientific">Riccia fluitans</name>
    <dbReference type="NCBI Taxonomy" id="41844"/>
    <lineage>
        <taxon>Eukaryota</taxon>
        <taxon>Viridiplantae</taxon>
        <taxon>Streptophyta</taxon>
        <taxon>Embryophyta</taxon>
        <taxon>Marchantiophyta</taxon>
        <taxon>Marchantiopsida</taxon>
        <taxon>Marchantiidae</taxon>
        <taxon>Marchantiales</taxon>
        <taxon>Ricciaceae</taxon>
        <taxon>Riccia</taxon>
    </lineage>
</organism>
<comment type="caution">
    <text evidence="2">The sequence shown here is derived from an EMBL/GenBank/DDBJ whole genome shotgun (WGS) entry which is preliminary data.</text>
</comment>
<dbReference type="AlphaFoldDB" id="A0ABD1XQM9"/>
<dbReference type="Gene3D" id="3.60.160.10">
    <property type="entry name" value="Mitochondrial biogenesis AIM24"/>
    <property type="match status" value="1"/>
</dbReference>
<dbReference type="Proteomes" id="UP001605036">
    <property type="component" value="Unassembled WGS sequence"/>
</dbReference>
<dbReference type="SUPFAM" id="SSF51219">
    <property type="entry name" value="TRAP-like"/>
    <property type="match status" value="1"/>
</dbReference>
<dbReference type="InterPro" id="IPR002838">
    <property type="entry name" value="AIM24"/>
</dbReference>
<feature type="compositionally biased region" description="Pro residues" evidence="1">
    <location>
        <begin position="15"/>
        <end position="25"/>
    </location>
</feature>
<dbReference type="PANTHER" id="PTHR38074">
    <property type="entry name" value="ALTERED INHERITANCE OF MITOCHONDRIA PROTEIN 24, MITOCHONDRIAL"/>
    <property type="match status" value="1"/>
</dbReference>
<dbReference type="InterPro" id="IPR036983">
    <property type="entry name" value="AIM24_sf"/>
</dbReference>
<keyword evidence="3" id="KW-1185">Reference proteome</keyword>
<dbReference type="EMBL" id="JBHFFA010000007">
    <property type="protein sequence ID" value="KAL2611226.1"/>
    <property type="molecule type" value="Genomic_DNA"/>
</dbReference>
<proteinExistence type="predicted"/>
<sequence>MYNNSGPPQDYYSHAPPPAGYPPTNPDYSSSVPPTDYGVYYSDASLQQSLHQHAGPPMHQPPPPPQGSFHGPPPAVPTGYPMEIYSINQFVANTQPAAGSCPFEVDKTRAAMLQVNFGCQSTAGGPLKQIYMKKGSMVAYTGEMKFEREGIMEHGIGHMLKKAVTSEGATLVKATATGARAQLYCADQNKMVTVLQLQGESICVNGDDLLAFEPSLQHKIVMMKKLSSIVSGGLFNVKLNGKGCVAILSHGKPLTLVVRKEQPIVFTDPQATVAWSGSLTPDFNTDVQFKTLLGRGSGESFQMKFDPKKGEGFVVIQPFEEISAASSGGSGSGSGLASAIFSRFVSVAFKVFKRCPVEG</sequence>
<feature type="compositionally biased region" description="Pro residues" evidence="1">
    <location>
        <begin position="58"/>
        <end position="75"/>
    </location>
</feature>
<reference evidence="2 3" key="1">
    <citation type="submission" date="2024-09" db="EMBL/GenBank/DDBJ databases">
        <title>Chromosome-scale assembly of Riccia fluitans.</title>
        <authorList>
            <person name="Paukszto L."/>
            <person name="Sawicki J."/>
            <person name="Karawczyk K."/>
            <person name="Piernik-Szablinska J."/>
            <person name="Szczecinska M."/>
            <person name="Mazdziarz M."/>
        </authorList>
    </citation>
    <scope>NUCLEOTIDE SEQUENCE [LARGE SCALE GENOMIC DNA]</scope>
    <source>
        <strain evidence="2">Rf_01</strain>
        <tissue evidence="2">Aerial parts of the thallus</tissue>
    </source>
</reference>
<feature type="region of interest" description="Disordered" evidence="1">
    <location>
        <begin position="1"/>
        <end position="75"/>
    </location>
</feature>
<evidence type="ECO:0000256" key="1">
    <source>
        <dbReference type="SAM" id="MobiDB-lite"/>
    </source>
</evidence>
<gene>
    <name evidence="2" type="ORF">R1flu_022918</name>
</gene>